<dbReference type="InterPro" id="IPR008988">
    <property type="entry name" value="Transcriptional_repressor_C"/>
</dbReference>
<keyword evidence="1" id="KW-0408">Iron</keyword>
<dbReference type="RefSeq" id="WP_318798743.1">
    <property type="nucleotide sequence ID" value="NZ_JARUJP010000019.1"/>
</dbReference>
<protein>
    <submittedName>
        <fullName evidence="3">Ferrous iron transport protein A</fullName>
    </submittedName>
</protein>
<evidence type="ECO:0000313" key="4">
    <source>
        <dbReference type="Proteomes" id="UP001281656"/>
    </source>
</evidence>
<dbReference type="EMBL" id="JARUJP010000019">
    <property type="protein sequence ID" value="MDW8802401.1"/>
    <property type="molecule type" value="Genomic_DNA"/>
</dbReference>
<dbReference type="Pfam" id="PF04023">
    <property type="entry name" value="FeoA"/>
    <property type="match status" value="1"/>
</dbReference>
<gene>
    <name evidence="3" type="ORF">P8V03_14720</name>
</gene>
<sequence length="78" mass="8744">MGKVMGLHEVEIKTKVRVVQINPESKMRRRIMDMGIVKGTELVLEGKAPMGDPIEIGVRGYNLSLRKNEAKDVIVEVI</sequence>
<evidence type="ECO:0000259" key="2">
    <source>
        <dbReference type="SMART" id="SM00899"/>
    </source>
</evidence>
<dbReference type="InterPro" id="IPR052713">
    <property type="entry name" value="FeoA"/>
</dbReference>
<evidence type="ECO:0000256" key="1">
    <source>
        <dbReference type="ARBA" id="ARBA00023004"/>
    </source>
</evidence>
<reference evidence="3 4" key="1">
    <citation type="submission" date="2023-04" db="EMBL/GenBank/DDBJ databases">
        <title>Clostridium tannerae sp. nov., isolated from the fecal material of an alpaca.</title>
        <authorList>
            <person name="Miller S."/>
            <person name="Hendry M."/>
            <person name="King J."/>
            <person name="Sankaranarayanan K."/>
            <person name="Lawson P.A."/>
        </authorList>
    </citation>
    <scope>NUCLEOTIDE SEQUENCE [LARGE SCALE GENOMIC DNA]</scope>
    <source>
        <strain evidence="3 4">A1-XYC3</strain>
    </source>
</reference>
<dbReference type="InterPro" id="IPR038157">
    <property type="entry name" value="FeoA_core_dom"/>
</dbReference>
<feature type="domain" description="Ferrous iron transporter FeoA-like" evidence="2">
    <location>
        <begin position="5"/>
        <end position="77"/>
    </location>
</feature>
<keyword evidence="4" id="KW-1185">Reference proteome</keyword>
<dbReference type="PANTHER" id="PTHR42954">
    <property type="entry name" value="FE(2+) TRANSPORT PROTEIN A"/>
    <property type="match status" value="1"/>
</dbReference>
<dbReference type="Proteomes" id="UP001281656">
    <property type="component" value="Unassembled WGS sequence"/>
</dbReference>
<name>A0ABU4JWU2_9CLOT</name>
<dbReference type="SMART" id="SM00899">
    <property type="entry name" value="FeoA"/>
    <property type="match status" value="1"/>
</dbReference>
<proteinExistence type="predicted"/>
<accession>A0ABU4JWU2</accession>
<dbReference type="SUPFAM" id="SSF50037">
    <property type="entry name" value="C-terminal domain of transcriptional repressors"/>
    <property type="match status" value="1"/>
</dbReference>
<dbReference type="PANTHER" id="PTHR42954:SF2">
    <property type="entry name" value="FE(2+) TRANSPORT PROTEIN A"/>
    <property type="match status" value="1"/>
</dbReference>
<organism evidence="3 4">
    <name type="scientific">Clostridium tanneri</name>
    <dbReference type="NCBI Taxonomy" id="3037988"/>
    <lineage>
        <taxon>Bacteria</taxon>
        <taxon>Bacillati</taxon>
        <taxon>Bacillota</taxon>
        <taxon>Clostridia</taxon>
        <taxon>Eubacteriales</taxon>
        <taxon>Clostridiaceae</taxon>
        <taxon>Clostridium</taxon>
    </lineage>
</organism>
<dbReference type="Gene3D" id="2.30.30.90">
    <property type="match status" value="1"/>
</dbReference>
<evidence type="ECO:0000313" key="3">
    <source>
        <dbReference type="EMBL" id="MDW8802401.1"/>
    </source>
</evidence>
<dbReference type="InterPro" id="IPR007167">
    <property type="entry name" value="Fe-transptr_FeoA-like"/>
</dbReference>
<comment type="caution">
    <text evidence="3">The sequence shown here is derived from an EMBL/GenBank/DDBJ whole genome shotgun (WGS) entry which is preliminary data.</text>
</comment>